<organism evidence="1 2">
    <name type="scientific">Blastococcus deserti</name>
    <dbReference type="NCBI Taxonomy" id="2259033"/>
    <lineage>
        <taxon>Bacteria</taxon>
        <taxon>Bacillati</taxon>
        <taxon>Actinomycetota</taxon>
        <taxon>Actinomycetes</taxon>
        <taxon>Geodermatophilales</taxon>
        <taxon>Geodermatophilaceae</taxon>
        <taxon>Blastococcus</taxon>
    </lineage>
</organism>
<protein>
    <submittedName>
        <fullName evidence="1">Neutral zinc metallopeptidase</fullName>
    </submittedName>
</protein>
<dbReference type="Proteomes" id="UP001597402">
    <property type="component" value="Unassembled WGS sequence"/>
</dbReference>
<name>A0ABW4X659_9ACTN</name>
<proteinExistence type="predicted"/>
<sequence length="462" mass="49683">MDHLLRRRARAAVPILVGVLCLSGCATVVIGRPTVVEPPVRDTAGGEVTVQGATDEPVDVLARNALADLETYWSEQLPEVFGQKFRPLQGGYFSVDPGNVDPGEFPQGVGCGAQPLEAENNAFYCQAPDAPNSDAITYDRAFLAELADQFGRFIPAMVMAHEFGHAVQARVGLPESSIATETQADCLAGAWTRWVAEGEAEHSRLRAPELDELLRGYFQLRDPVGTSSAAESAHGSYFDRASAFQEGFDDGATACRDNFGPDRVFTQGQFTTDADFRRQGNLPYGDLVELVEGALPAFWERAFSEVFGQRFDPPPIEAFEGTAPDCAPDDRDLVYCADGNLVGYDERDLTTDAYRLGDFAVATAIAIPYALGARDQLGLDPADPDALRSAVCLTGWFSAQVYNRKVPGALISPGDLDESVLFLLEYGVQPDVLGAADLSGFQLVDIFRGGFVDGVSACDVGI</sequence>
<reference evidence="2" key="1">
    <citation type="journal article" date="2019" name="Int. J. Syst. Evol. Microbiol.">
        <title>The Global Catalogue of Microorganisms (GCM) 10K type strain sequencing project: providing services to taxonomists for standard genome sequencing and annotation.</title>
        <authorList>
            <consortium name="The Broad Institute Genomics Platform"/>
            <consortium name="The Broad Institute Genome Sequencing Center for Infectious Disease"/>
            <person name="Wu L."/>
            <person name="Ma J."/>
        </authorList>
    </citation>
    <scope>NUCLEOTIDE SEQUENCE [LARGE SCALE GENOMIC DNA]</scope>
    <source>
        <strain evidence="2">JCM 3338</strain>
    </source>
</reference>
<dbReference type="InterPro" id="IPR007343">
    <property type="entry name" value="Uncharacterised_pept_Zn_put"/>
</dbReference>
<dbReference type="Pfam" id="PF04228">
    <property type="entry name" value="Zn_peptidase"/>
    <property type="match status" value="1"/>
</dbReference>
<evidence type="ECO:0000313" key="2">
    <source>
        <dbReference type="Proteomes" id="UP001597402"/>
    </source>
</evidence>
<dbReference type="SUPFAM" id="SSF55486">
    <property type="entry name" value="Metalloproteases ('zincins'), catalytic domain"/>
    <property type="match status" value="1"/>
</dbReference>
<accession>A0ABW4X659</accession>
<gene>
    <name evidence="1" type="ORF">ACFSHS_03295</name>
</gene>
<dbReference type="RefSeq" id="WP_376871659.1">
    <property type="nucleotide sequence ID" value="NZ_JBHUHP010000001.1"/>
</dbReference>
<dbReference type="EMBL" id="JBHUHP010000001">
    <property type="protein sequence ID" value="MFD2090590.1"/>
    <property type="molecule type" value="Genomic_DNA"/>
</dbReference>
<keyword evidence="2" id="KW-1185">Reference proteome</keyword>
<comment type="caution">
    <text evidence="1">The sequence shown here is derived from an EMBL/GenBank/DDBJ whole genome shotgun (WGS) entry which is preliminary data.</text>
</comment>
<evidence type="ECO:0000313" key="1">
    <source>
        <dbReference type="EMBL" id="MFD2090590.1"/>
    </source>
</evidence>